<proteinExistence type="predicted"/>
<name>A0ABV5P2P0_9ACTN</name>
<organism evidence="2 3">
    <name type="scientific">Nonomuraea salmonea</name>
    <dbReference type="NCBI Taxonomy" id="46181"/>
    <lineage>
        <taxon>Bacteria</taxon>
        <taxon>Bacillati</taxon>
        <taxon>Actinomycetota</taxon>
        <taxon>Actinomycetes</taxon>
        <taxon>Streptosporangiales</taxon>
        <taxon>Streptosporangiaceae</taxon>
        <taxon>Nonomuraea</taxon>
    </lineage>
</organism>
<comment type="caution">
    <text evidence="2">The sequence shown here is derived from an EMBL/GenBank/DDBJ whole genome shotgun (WGS) entry which is preliminary data.</text>
</comment>
<keyword evidence="3" id="KW-1185">Reference proteome</keyword>
<feature type="region of interest" description="Disordered" evidence="1">
    <location>
        <begin position="1"/>
        <end position="28"/>
    </location>
</feature>
<dbReference type="Proteomes" id="UP001589568">
    <property type="component" value="Unassembled WGS sequence"/>
</dbReference>
<evidence type="ECO:0000313" key="2">
    <source>
        <dbReference type="EMBL" id="MFB9476843.1"/>
    </source>
</evidence>
<protein>
    <submittedName>
        <fullName evidence="2">Uncharacterized protein</fullName>
    </submittedName>
</protein>
<dbReference type="EMBL" id="JBHMCF010000057">
    <property type="protein sequence ID" value="MFB9476843.1"/>
    <property type="molecule type" value="Genomic_DNA"/>
</dbReference>
<feature type="compositionally biased region" description="Basic and acidic residues" evidence="1">
    <location>
        <begin position="12"/>
        <end position="26"/>
    </location>
</feature>
<dbReference type="RefSeq" id="WP_379485198.1">
    <property type="nucleotide sequence ID" value="NZ_JBHMCF010000057.1"/>
</dbReference>
<feature type="compositionally biased region" description="Low complexity" evidence="1">
    <location>
        <begin position="1"/>
        <end position="11"/>
    </location>
</feature>
<accession>A0ABV5P2P0</accession>
<reference evidence="2 3" key="1">
    <citation type="submission" date="2024-09" db="EMBL/GenBank/DDBJ databases">
        <authorList>
            <person name="Sun Q."/>
            <person name="Mori K."/>
        </authorList>
    </citation>
    <scope>NUCLEOTIDE SEQUENCE [LARGE SCALE GENOMIC DNA]</scope>
    <source>
        <strain evidence="2 3">JCM 3324</strain>
    </source>
</reference>
<evidence type="ECO:0000256" key="1">
    <source>
        <dbReference type="SAM" id="MobiDB-lite"/>
    </source>
</evidence>
<sequence>MTATHATATRPRPAEPVRKPRPRPGELAEDYNERMIAWRIMERAGVEMKSVRSRAAKAAELIRLIRDVGLPGRPDTAFPASQEARIDDWLAKLATVAELLESVDIDAWKPEILAEIEQ</sequence>
<evidence type="ECO:0000313" key="3">
    <source>
        <dbReference type="Proteomes" id="UP001589568"/>
    </source>
</evidence>
<gene>
    <name evidence="2" type="ORF">ACFFR3_45765</name>
</gene>